<feature type="domain" description="Helicase C-terminal" evidence="5">
    <location>
        <begin position="281"/>
        <end position="434"/>
    </location>
</feature>
<dbReference type="Proteomes" id="UP001382727">
    <property type="component" value="Chromosome"/>
</dbReference>
<keyword evidence="2" id="KW-0067">ATP-binding</keyword>
<proteinExistence type="predicted"/>
<dbReference type="CDD" id="cd17923">
    <property type="entry name" value="DEXHc_Hrq1-like"/>
    <property type="match status" value="1"/>
</dbReference>
<dbReference type="PANTHER" id="PTHR47957:SF3">
    <property type="entry name" value="ATP-DEPENDENT HELICASE HRQ1"/>
    <property type="match status" value="1"/>
</dbReference>
<evidence type="ECO:0000313" key="6">
    <source>
        <dbReference type="EMBL" id="WXB75871.1"/>
    </source>
</evidence>
<dbReference type="Pfam" id="PF22982">
    <property type="entry name" value="WHD_HRQ1"/>
    <property type="match status" value="1"/>
</dbReference>
<feature type="domain" description="Helicase ATP-binding" evidence="4">
    <location>
        <begin position="67"/>
        <end position="250"/>
    </location>
</feature>
<protein>
    <submittedName>
        <fullName evidence="6">DEAD/DEAH box helicase</fullName>
    </submittedName>
</protein>
<name>A0ABZ2MFP3_9MICO</name>
<dbReference type="InterPro" id="IPR027417">
    <property type="entry name" value="P-loop_NTPase"/>
</dbReference>
<evidence type="ECO:0000313" key="7">
    <source>
        <dbReference type="Proteomes" id="UP001382727"/>
    </source>
</evidence>
<dbReference type="InterPro" id="IPR001650">
    <property type="entry name" value="Helicase_C-like"/>
</dbReference>
<dbReference type="InterPro" id="IPR018973">
    <property type="entry name" value="MZB"/>
</dbReference>
<accession>A0ABZ2MFP3</accession>
<dbReference type="EMBL" id="CP144913">
    <property type="protein sequence ID" value="WXB75871.1"/>
    <property type="molecule type" value="Genomic_DNA"/>
</dbReference>
<feature type="region of interest" description="Disordered" evidence="3">
    <location>
        <begin position="763"/>
        <end position="784"/>
    </location>
</feature>
<sequence length="784" mass="83811">MPTPRPEADELLDLLTRGREGRLRHVERIPARPATDVPLPDWVAPPLRQSLAGAGIDRLWSHQAGAAQAARDGQHVVLSTGTASGKSLGYLLPSLTSVLEGRSAANGRGATALYLSPTKALAADQLARLQSWAVPGIRAATYDGDTPTDERRWIRDHADVILTNPDLVHHSLLPGHRGWAHVLRRLRYVVIDECHVYRGIFGSHVALLLRRLRRVARRYGADPTFVLASATVGEPGRHASRLIGDDVLAVTEDGSPRGALTFGLWQPPEDDEGARRSPTTEAAELMAQLVGRDVQTLAFARSRAGVEALASSAARQVSIVDEGRIAAYRGGYLPEERRIIERRLRERELLGLAATNALELGIDIAGLDVVLMAGWPGRLASVWQQAGRAGRDGQDALAVLLAADDPLDSWVVEHPEAVFDAPVEASVLDPLNLRVLVPHIACAAAEVPVTLADEAWFGEPLEAVLSMLVERGILRARPGGWFWTRPDRPGEHVSLRGIGDVVSIVEGRSGRVVGTVDEAAAHAQVHTGAVHVHRGQTWVVTDLDLEEATATVVRGDPGWTTQSQSVSAFDIVSEESGVDLGPVRVSFGRVDVRRQVTGFLRRLPGGEVIGTHPLDLPERTLSTRAVWWTMTPQALADIGVAEADLSGAAHAAEHAAIGMLPLIATCDRWDIGGVSTDCHPDTGLPTIMVYDGHPGGAGFAARAHERIEQWLTMTRETIAGCGCGGTGCPACVVSPKCGNGNEPLDARAAVALLDLMIDVLRPRVDPSGTDAHPGTATPPAERTS</sequence>
<keyword evidence="6" id="KW-0378">Hydrolase</keyword>
<evidence type="ECO:0000259" key="4">
    <source>
        <dbReference type="PROSITE" id="PS51192"/>
    </source>
</evidence>
<dbReference type="Pfam" id="PF00271">
    <property type="entry name" value="Helicase_C"/>
    <property type="match status" value="1"/>
</dbReference>
<evidence type="ECO:0000259" key="5">
    <source>
        <dbReference type="PROSITE" id="PS51194"/>
    </source>
</evidence>
<dbReference type="Pfam" id="PF09369">
    <property type="entry name" value="MZB"/>
    <property type="match status" value="1"/>
</dbReference>
<evidence type="ECO:0000256" key="2">
    <source>
        <dbReference type="ARBA" id="ARBA00022840"/>
    </source>
</evidence>
<keyword evidence="6" id="KW-0347">Helicase</keyword>
<dbReference type="CDD" id="cd18797">
    <property type="entry name" value="SF2_C_Hrq"/>
    <property type="match status" value="1"/>
</dbReference>
<keyword evidence="1" id="KW-0547">Nucleotide-binding</keyword>
<reference evidence="6 7" key="1">
    <citation type="submission" date="2024-02" db="EMBL/GenBank/DDBJ databases">
        <title>Janibacter sp. nov., isolated from gut of marine sandworm.</title>
        <authorList>
            <person name="Kim B."/>
            <person name="Jun M.O."/>
            <person name="Shin N.-R."/>
        </authorList>
    </citation>
    <scope>NUCLEOTIDE SEQUENCE [LARGE SCALE GENOMIC DNA]</scope>
    <source>
        <strain evidence="6 7">A1S7</strain>
    </source>
</reference>
<dbReference type="Pfam" id="PF00270">
    <property type="entry name" value="DEAD"/>
    <property type="match status" value="1"/>
</dbReference>
<evidence type="ECO:0000256" key="3">
    <source>
        <dbReference type="SAM" id="MobiDB-lite"/>
    </source>
</evidence>
<dbReference type="InterPro" id="IPR022307">
    <property type="entry name" value="Helicase_put_actinobac"/>
</dbReference>
<gene>
    <name evidence="6" type="ORF">V1351_13070</name>
</gene>
<dbReference type="GO" id="GO:0004386">
    <property type="term" value="F:helicase activity"/>
    <property type="evidence" value="ECO:0007669"/>
    <property type="project" value="UniProtKB-KW"/>
</dbReference>
<dbReference type="RefSeq" id="WP_338748641.1">
    <property type="nucleotide sequence ID" value="NZ_CP144913.1"/>
</dbReference>
<dbReference type="PROSITE" id="PS51194">
    <property type="entry name" value="HELICASE_CTER"/>
    <property type="match status" value="1"/>
</dbReference>
<dbReference type="PROSITE" id="PS51192">
    <property type="entry name" value="HELICASE_ATP_BIND_1"/>
    <property type="match status" value="1"/>
</dbReference>
<dbReference type="InterPro" id="IPR055227">
    <property type="entry name" value="HRQ1_WHD"/>
</dbReference>
<dbReference type="SMART" id="SM00487">
    <property type="entry name" value="DEXDc"/>
    <property type="match status" value="1"/>
</dbReference>
<organism evidence="6 7">
    <name type="scientific">Janibacter alittae</name>
    <dbReference type="NCBI Taxonomy" id="3115209"/>
    <lineage>
        <taxon>Bacteria</taxon>
        <taxon>Bacillati</taxon>
        <taxon>Actinomycetota</taxon>
        <taxon>Actinomycetes</taxon>
        <taxon>Micrococcales</taxon>
        <taxon>Intrasporangiaceae</taxon>
        <taxon>Janibacter</taxon>
    </lineage>
</organism>
<dbReference type="PANTHER" id="PTHR47957">
    <property type="entry name" value="ATP-DEPENDENT HELICASE HRQ1"/>
    <property type="match status" value="1"/>
</dbReference>
<evidence type="ECO:0000256" key="1">
    <source>
        <dbReference type="ARBA" id="ARBA00022741"/>
    </source>
</evidence>
<dbReference type="InterPro" id="IPR011545">
    <property type="entry name" value="DEAD/DEAH_box_helicase_dom"/>
</dbReference>
<dbReference type="Gene3D" id="3.40.50.300">
    <property type="entry name" value="P-loop containing nucleotide triphosphate hydrolases"/>
    <property type="match status" value="2"/>
</dbReference>
<dbReference type="SUPFAM" id="SSF52540">
    <property type="entry name" value="P-loop containing nucleoside triphosphate hydrolases"/>
    <property type="match status" value="1"/>
</dbReference>
<keyword evidence="7" id="KW-1185">Reference proteome</keyword>
<dbReference type="NCBIfam" id="TIGR03817">
    <property type="entry name" value="DECH_helic"/>
    <property type="match status" value="1"/>
</dbReference>
<dbReference type="SMART" id="SM00490">
    <property type="entry name" value="HELICc"/>
    <property type="match status" value="1"/>
</dbReference>
<dbReference type="InterPro" id="IPR014001">
    <property type="entry name" value="Helicase_ATP-bd"/>
</dbReference>